<dbReference type="EMBL" id="BTSX01000002">
    <property type="protein sequence ID" value="GMS83746.1"/>
    <property type="molecule type" value="Genomic_DNA"/>
</dbReference>
<evidence type="ECO:0000256" key="1">
    <source>
        <dbReference type="SAM" id="Phobius"/>
    </source>
</evidence>
<name>A0AAV5SKI2_9BILA</name>
<accession>A0AAV5SKI2</accession>
<keyword evidence="1" id="KW-0472">Membrane</keyword>
<evidence type="ECO:0000313" key="2">
    <source>
        <dbReference type="EMBL" id="GMS83746.1"/>
    </source>
</evidence>
<reference evidence="2" key="1">
    <citation type="submission" date="2023-10" db="EMBL/GenBank/DDBJ databases">
        <title>Genome assembly of Pristionchus species.</title>
        <authorList>
            <person name="Yoshida K."/>
            <person name="Sommer R.J."/>
        </authorList>
    </citation>
    <scope>NUCLEOTIDE SEQUENCE</scope>
    <source>
        <strain evidence="2">RS0144</strain>
    </source>
</reference>
<proteinExistence type="predicted"/>
<sequence>MRQKWNETSSLRWKRLIFILSYCPFLFWVLNIHGLGRLLTLIRMMFFRLPLHPLIHHHSSEDSIVFHSQLVIFSSFHYSSTLHHNDLADISDRAQSMGNHNGRSTNGGAVQ</sequence>
<dbReference type="Proteomes" id="UP001432027">
    <property type="component" value="Unassembled WGS sequence"/>
</dbReference>
<protein>
    <recommendedName>
        <fullName evidence="4">G protein-coupled receptor</fullName>
    </recommendedName>
</protein>
<keyword evidence="3" id="KW-1185">Reference proteome</keyword>
<keyword evidence="1" id="KW-1133">Transmembrane helix</keyword>
<dbReference type="AlphaFoldDB" id="A0AAV5SKI2"/>
<evidence type="ECO:0008006" key="4">
    <source>
        <dbReference type="Google" id="ProtNLM"/>
    </source>
</evidence>
<organism evidence="2 3">
    <name type="scientific">Pristionchus entomophagus</name>
    <dbReference type="NCBI Taxonomy" id="358040"/>
    <lineage>
        <taxon>Eukaryota</taxon>
        <taxon>Metazoa</taxon>
        <taxon>Ecdysozoa</taxon>
        <taxon>Nematoda</taxon>
        <taxon>Chromadorea</taxon>
        <taxon>Rhabditida</taxon>
        <taxon>Rhabditina</taxon>
        <taxon>Diplogasteromorpha</taxon>
        <taxon>Diplogasteroidea</taxon>
        <taxon>Neodiplogasteridae</taxon>
        <taxon>Pristionchus</taxon>
    </lineage>
</organism>
<feature type="transmembrane region" description="Helical" evidence="1">
    <location>
        <begin position="16"/>
        <end position="39"/>
    </location>
</feature>
<gene>
    <name evidence="2" type="ORF">PENTCL1PPCAC_5921</name>
</gene>
<keyword evidence="1" id="KW-0812">Transmembrane</keyword>
<comment type="caution">
    <text evidence="2">The sequence shown here is derived from an EMBL/GenBank/DDBJ whole genome shotgun (WGS) entry which is preliminary data.</text>
</comment>
<evidence type="ECO:0000313" key="3">
    <source>
        <dbReference type="Proteomes" id="UP001432027"/>
    </source>
</evidence>